<dbReference type="Proteomes" id="UP000254076">
    <property type="component" value="Unassembled WGS sequence"/>
</dbReference>
<evidence type="ECO:0000313" key="3">
    <source>
        <dbReference type="Proteomes" id="UP000254076"/>
    </source>
</evidence>
<proteinExistence type="predicted"/>
<dbReference type="EMBL" id="UHEQ01000004">
    <property type="protein sequence ID" value="SUN13022.1"/>
    <property type="molecule type" value="Genomic_DNA"/>
</dbReference>
<evidence type="ECO:0000256" key="1">
    <source>
        <dbReference type="SAM" id="Phobius"/>
    </source>
</evidence>
<keyword evidence="1" id="KW-0812">Transmembrane</keyword>
<keyword evidence="1" id="KW-1133">Transmembrane helix</keyword>
<reference evidence="2 3" key="1">
    <citation type="submission" date="2018-06" db="EMBL/GenBank/DDBJ databases">
        <authorList>
            <consortium name="Pathogen Informatics"/>
            <person name="Doyle S."/>
        </authorList>
    </citation>
    <scope>NUCLEOTIDE SEQUENCE [LARGE SCALE GENOMIC DNA]</scope>
    <source>
        <strain evidence="2 3">NCTC8185</strain>
    </source>
</reference>
<sequence length="55" mass="6053">MRISEIADLLTSIGTLLIGIASIITAIKKEPKKKNHPRDSNKVLVVVWGSSPLHY</sequence>
<keyword evidence="1" id="KW-0472">Membrane</keyword>
<evidence type="ECO:0000313" key="2">
    <source>
        <dbReference type="EMBL" id="SUN13022.1"/>
    </source>
</evidence>
<comment type="caution">
    <text evidence="2">The sequence shown here is derived from an EMBL/GenBank/DDBJ whole genome shotgun (WGS) entry which is preliminary data.</text>
</comment>
<protein>
    <submittedName>
        <fullName evidence="2">Uncharacterized protein</fullName>
    </submittedName>
</protein>
<name>A0A8B4R8E3_STRAG</name>
<organism evidence="2 3">
    <name type="scientific">Streptococcus agalactiae</name>
    <dbReference type="NCBI Taxonomy" id="1311"/>
    <lineage>
        <taxon>Bacteria</taxon>
        <taxon>Bacillati</taxon>
        <taxon>Bacillota</taxon>
        <taxon>Bacilli</taxon>
        <taxon>Lactobacillales</taxon>
        <taxon>Streptococcaceae</taxon>
        <taxon>Streptococcus</taxon>
    </lineage>
</organism>
<dbReference type="AlphaFoldDB" id="A0A8B4R8E3"/>
<accession>A0A8B4R8E3</accession>
<feature type="transmembrane region" description="Helical" evidence="1">
    <location>
        <begin position="6"/>
        <end position="27"/>
    </location>
</feature>
<gene>
    <name evidence="2" type="ORF">NCTC8185_00172</name>
</gene>
<dbReference type="RefSeq" id="WP_195912779.1">
    <property type="nucleotide sequence ID" value="NZ_OX460941.1"/>
</dbReference>